<dbReference type="Gene3D" id="1.10.287.910">
    <property type="entry name" value="bacterial mercury transporter, merf"/>
    <property type="match status" value="1"/>
</dbReference>
<accession>A0A927EAM7</accession>
<dbReference type="RefSeq" id="WP_089172867.1">
    <property type="nucleotide sequence ID" value="NZ_JACXWY010000010.1"/>
</dbReference>
<evidence type="ECO:0000313" key="3">
    <source>
        <dbReference type="Proteomes" id="UP000619295"/>
    </source>
</evidence>
<protein>
    <submittedName>
        <fullName evidence="2">Mercury resistance system transport protein MerF</fullName>
    </submittedName>
</protein>
<keyword evidence="1" id="KW-1133">Transmembrane helix</keyword>
<keyword evidence="1" id="KW-0472">Membrane</keyword>
<keyword evidence="1" id="KW-0812">Transmembrane</keyword>
<dbReference type="NCBIfam" id="NF033565">
    <property type="entry name" value="trans_MerF"/>
    <property type="match status" value="1"/>
</dbReference>
<sequence>MNDLALVRTGVAGGIIAAICCVTPILAVLLPLVGLGAWLVSADLMAFSLLAVSLGLIAWGLYRRRANAACGESKNHKEA</sequence>
<dbReference type="Proteomes" id="UP000619295">
    <property type="component" value="Unassembled WGS sequence"/>
</dbReference>
<evidence type="ECO:0000313" key="2">
    <source>
        <dbReference type="EMBL" id="MBD3847403.1"/>
    </source>
</evidence>
<proteinExistence type="predicted"/>
<evidence type="ECO:0000256" key="1">
    <source>
        <dbReference type="SAM" id="Phobius"/>
    </source>
</evidence>
<gene>
    <name evidence="2" type="primary">merF</name>
    <name evidence="2" type="ORF">IED13_17000</name>
</gene>
<dbReference type="AlphaFoldDB" id="A0A927EAM7"/>
<organism evidence="2 3">
    <name type="scientific">Bosea spartocytisi</name>
    <dbReference type="NCBI Taxonomy" id="2773451"/>
    <lineage>
        <taxon>Bacteria</taxon>
        <taxon>Pseudomonadati</taxon>
        <taxon>Pseudomonadota</taxon>
        <taxon>Alphaproteobacteria</taxon>
        <taxon>Hyphomicrobiales</taxon>
        <taxon>Boseaceae</taxon>
        <taxon>Bosea</taxon>
    </lineage>
</organism>
<dbReference type="EMBL" id="JACXWY010000010">
    <property type="protein sequence ID" value="MBD3847403.1"/>
    <property type="molecule type" value="Genomic_DNA"/>
</dbReference>
<feature type="transmembrane region" description="Helical" evidence="1">
    <location>
        <begin position="44"/>
        <end position="62"/>
    </location>
</feature>
<comment type="caution">
    <text evidence="2">The sequence shown here is derived from an EMBL/GenBank/DDBJ whole genome shotgun (WGS) entry which is preliminary data.</text>
</comment>
<name>A0A927EAM7_9HYPH</name>
<feature type="transmembrane region" description="Helical" evidence="1">
    <location>
        <begin position="12"/>
        <end position="38"/>
    </location>
</feature>
<reference evidence="2" key="1">
    <citation type="submission" date="2020-09" db="EMBL/GenBank/DDBJ databases">
        <title>Bosea spartocytisi sp. nov. a root nodule endophyte of Spartocytisus supranubius in the high mountain ecosystem fo the Teide National Park (Canary Islands, Spain).</title>
        <authorList>
            <person name="Pulido-Suarez L."/>
            <person name="Peix A."/>
            <person name="Igual J.M."/>
            <person name="Socas-Perez N."/>
            <person name="Velazquez E."/>
            <person name="Flores-Felix J.D."/>
            <person name="Leon-Barrios M."/>
        </authorList>
    </citation>
    <scope>NUCLEOTIDE SEQUENCE</scope>
    <source>
        <strain evidence="2">SSUT16</strain>
    </source>
</reference>
<keyword evidence="3" id="KW-1185">Reference proteome</keyword>